<keyword evidence="3" id="KW-1185">Reference proteome</keyword>
<dbReference type="Proteomes" id="UP001254848">
    <property type="component" value="Unassembled WGS sequence"/>
</dbReference>
<name>A0ABU3NVC1_9FIRM</name>
<proteinExistence type="predicted"/>
<feature type="chain" id="PRO_5046471924" description="Lipoprotein" evidence="1">
    <location>
        <begin position="19"/>
        <end position="219"/>
    </location>
</feature>
<feature type="signal peptide" evidence="1">
    <location>
        <begin position="1"/>
        <end position="18"/>
    </location>
</feature>
<dbReference type="RefSeq" id="WP_413779290.1">
    <property type="nucleotide sequence ID" value="NZ_JAUOZS010000001.1"/>
</dbReference>
<protein>
    <recommendedName>
        <fullName evidence="4">Lipoprotein</fullName>
    </recommendedName>
</protein>
<comment type="caution">
    <text evidence="2">The sequence shown here is derived from an EMBL/GenBank/DDBJ whole genome shotgun (WGS) entry which is preliminary data.</text>
</comment>
<gene>
    <name evidence="2" type="ORF">Q4T40_05820</name>
</gene>
<organism evidence="2 3">
    <name type="scientific">Anaeroselena agilis</name>
    <dbReference type="NCBI Taxonomy" id="3063788"/>
    <lineage>
        <taxon>Bacteria</taxon>
        <taxon>Bacillati</taxon>
        <taxon>Bacillota</taxon>
        <taxon>Negativicutes</taxon>
        <taxon>Acetonemataceae</taxon>
        <taxon>Anaeroselena</taxon>
    </lineage>
</organism>
<sequence>MARVGLFMVLCVAAVMFAGCGTRQEAPPATPAEAQKQSGPSVPVTAPAAWPVSPLERFVIIERRADSTKAYNFYVDEVAQRYVKTLEEAVKHPDGFRWVSAYLDSSRPVYAAEKKRIEECYAQGIKLRLVECELASSTKKGRILEEKPYYILTELKVHVKYIMEYTYPDNWIVKRAERKVFTLEQAYISERKEGKNFEHKREVVITAIEDDTEPPGEGS</sequence>
<dbReference type="EMBL" id="JAUOZS010000001">
    <property type="protein sequence ID" value="MDT8900755.1"/>
    <property type="molecule type" value="Genomic_DNA"/>
</dbReference>
<evidence type="ECO:0000313" key="3">
    <source>
        <dbReference type="Proteomes" id="UP001254848"/>
    </source>
</evidence>
<accession>A0ABU3NVC1</accession>
<dbReference type="PROSITE" id="PS51257">
    <property type="entry name" value="PROKAR_LIPOPROTEIN"/>
    <property type="match status" value="1"/>
</dbReference>
<evidence type="ECO:0008006" key="4">
    <source>
        <dbReference type="Google" id="ProtNLM"/>
    </source>
</evidence>
<evidence type="ECO:0000256" key="1">
    <source>
        <dbReference type="SAM" id="SignalP"/>
    </source>
</evidence>
<evidence type="ECO:0000313" key="2">
    <source>
        <dbReference type="EMBL" id="MDT8900755.1"/>
    </source>
</evidence>
<keyword evidence="1" id="KW-0732">Signal</keyword>
<reference evidence="2 3" key="1">
    <citation type="submission" date="2023-07" db="EMBL/GenBank/DDBJ databases">
        <title>The novel representative of Negativicutes class, Anaeroselena agilis gen. nov. sp. nov.</title>
        <authorList>
            <person name="Prokofeva M.I."/>
            <person name="Elcheninov A.G."/>
            <person name="Klyukina A."/>
            <person name="Kublanov I.V."/>
            <person name="Frolov E.N."/>
            <person name="Podosokorskaya O.A."/>
        </authorList>
    </citation>
    <scope>NUCLEOTIDE SEQUENCE [LARGE SCALE GENOMIC DNA]</scope>
    <source>
        <strain evidence="2 3">4137-cl</strain>
    </source>
</reference>